<keyword evidence="1" id="KW-1133">Transmembrane helix</keyword>
<keyword evidence="3" id="KW-1185">Reference proteome</keyword>
<organism evidence="2 3">
    <name type="scientific">Triparma retinervis</name>
    <dbReference type="NCBI Taxonomy" id="2557542"/>
    <lineage>
        <taxon>Eukaryota</taxon>
        <taxon>Sar</taxon>
        <taxon>Stramenopiles</taxon>
        <taxon>Ochrophyta</taxon>
        <taxon>Bolidophyceae</taxon>
        <taxon>Parmales</taxon>
        <taxon>Triparmaceae</taxon>
        <taxon>Triparma</taxon>
    </lineage>
</organism>
<proteinExistence type="predicted"/>
<dbReference type="AlphaFoldDB" id="A0A9W7ANN1"/>
<keyword evidence="1" id="KW-0472">Membrane</keyword>
<comment type="caution">
    <text evidence="2">The sequence shown here is derived from an EMBL/GenBank/DDBJ whole genome shotgun (WGS) entry which is preliminary data.</text>
</comment>
<name>A0A9W7ANN1_9STRA</name>
<evidence type="ECO:0008006" key="4">
    <source>
        <dbReference type="Google" id="ProtNLM"/>
    </source>
</evidence>
<sequence length="107" mass="11505">MILPSTAREEDDEEFIRCSLCIAEGRVRFLGERGSRGYTVVGEHSSKGSGCASGPGGAGGLLANLRRGVKTAKRPFDLLVWGAVWTWGVVSLFFKTMLEPPPTPHGD</sequence>
<dbReference type="EMBL" id="BRXZ01001581">
    <property type="protein sequence ID" value="GMH74501.1"/>
    <property type="molecule type" value="Genomic_DNA"/>
</dbReference>
<keyword evidence="1" id="KW-0812">Transmembrane</keyword>
<evidence type="ECO:0000256" key="1">
    <source>
        <dbReference type="SAM" id="Phobius"/>
    </source>
</evidence>
<feature type="transmembrane region" description="Helical" evidence="1">
    <location>
        <begin position="76"/>
        <end position="94"/>
    </location>
</feature>
<protein>
    <recommendedName>
        <fullName evidence="4">Transmembrane protein</fullName>
    </recommendedName>
</protein>
<gene>
    <name evidence="2" type="ORF">TrRE_jg10161</name>
</gene>
<dbReference type="Proteomes" id="UP001165082">
    <property type="component" value="Unassembled WGS sequence"/>
</dbReference>
<reference evidence="2" key="1">
    <citation type="submission" date="2022-07" db="EMBL/GenBank/DDBJ databases">
        <title>Genome analysis of Parmales, a sister group of diatoms, reveals the evolutionary specialization of diatoms from phago-mixotrophs to photoautotrophs.</title>
        <authorList>
            <person name="Ban H."/>
            <person name="Sato S."/>
            <person name="Yoshikawa S."/>
            <person name="Kazumasa Y."/>
            <person name="Nakamura Y."/>
            <person name="Ichinomiya M."/>
            <person name="Saitoh K."/>
            <person name="Sato N."/>
            <person name="Blanc-Mathieu R."/>
            <person name="Endo H."/>
            <person name="Kuwata A."/>
            <person name="Ogata H."/>
        </authorList>
    </citation>
    <scope>NUCLEOTIDE SEQUENCE</scope>
</reference>
<evidence type="ECO:0000313" key="2">
    <source>
        <dbReference type="EMBL" id="GMH74501.1"/>
    </source>
</evidence>
<accession>A0A9W7ANN1</accession>
<evidence type="ECO:0000313" key="3">
    <source>
        <dbReference type="Proteomes" id="UP001165082"/>
    </source>
</evidence>